<dbReference type="Proteomes" id="UP000193689">
    <property type="component" value="Unassembled WGS sequence"/>
</dbReference>
<dbReference type="RefSeq" id="XP_040710321.1">
    <property type="nucleotide sequence ID" value="XM_040861355.1"/>
</dbReference>
<keyword evidence="2" id="KW-1185">Reference proteome</keyword>
<proteinExistence type="predicted"/>
<evidence type="ECO:0000313" key="2">
    <source>
        <dbReference type="Proteomes" id="UP000193689"/>
    </source>
</evidence>
<dbReference type="InParanoid" id="A0A1Y2DCI1"/>
<organism evidence="1 2">
    <name type="scientific">Pseudomassariella vexata</name>
    <dbReference type="NCBI Taxonomy" id="1141098"/>
    <lineage>
        <taxon>Eukaryota</taxon>
        <taxon>Fungi</taxon>
        <taxon>Dikarya</taxon>
        <taxon>Ascomycota</taxon>
        <taxon>Pezizomycotina</taxon>
        <taxon>Sordariomycetes</taxon>
        <taxon>Xylariomycetidae</taxon>
        <taxon>Amphisphaeriales</taxon>
        <taxon>Pseudomassariaceae</taxon>
        <taxon>Pseudomassariella</taxon>
    </lineage>
</organism>
<comment type="caution">
    <text evidence="1">The sequence shown here is derived from an EMBL/GenBank/DDBJ whole genome shotgun (WGS) entry which is preliminary data.</text>
</comment>
<dbReference type="GeneID" id="63777567"/>
<name>A0A1Y2DCI1_9PEZI</name>
<evidence type="ECO:0000313" key="1">
    <source>
        <dbReference type="EMBL" id="ORY56854.1"/>
    </source>
</evidence>
<dbReference type="EMBL" id="MCFJ01000021">
    <property type="protein sequence ID" value="ORY56854.1"/>
    <property type="molecule type" value="Genomic_DNA"/>
</dbReference>
<accession>A0A1Y2DCI1</accession>
<dbReference type="AlphaFoldDB" id="A0A1Y2DCI1"/>
<reference evidence="1 2" key="1">
    <citation type="submission" date="2016-07" db="EMBL/GenBank/DDBJ databases">
        <title>Pervasive Adenine N6-methylation of Active Genes in Fungi.</title>
        <authorList>
            <consortium name="DOE Joint Genome Institute"/>
            <person name="Mondo S.J."/>
            <person name="Dannebaum R.O."/>
            <person name="Kuo R.C."/>
            <person name="Labutti K."/>
            <person name="Haridas S."/>
            <person name="Kuo A."/>
            <person name="Salamov A."/>
            <person name="Ahrendt S.R."/>
            <person name="Lipzen A."/>
            <person name="Sullivan W."/>
            <person name="Andreopoulos W.B."/>
            <person name="Clum A."/>
            <person name="Lindquist E."/>
            <person name="Daum C."/>
            <person name="Ramamoorthy G.K."/>
            <person name="Gryganskyi A."/>
            <person name="Culley D."/>
            <person name="Magnuson J.K."/>
            <person name="James T.Y."/>
            <person name="O'Malley M.A."/>
            <person name="Stajich J.E."/>
            <person name="Spatafora J.W."/>
            <person name="Visel A."/>
            <person name="Grigoriev I.V."/>
        </authorList>
    </citation>
    <scope>NUCLEOTIDE SEQUENCE [LARGE SCALE GENOMIC DNA]</scope>
    <source>
        <strain evidence="1 2">CBS 129021</strain>
    </source>
</reference>
<sequence>MEKSPNAYMWENRHSGALGRLKRRLAYLQQSLNEQELMIMWMRERLAAEAQFHRNRTTGSTPEDMPDRINWKQPVDELVETFTRLGFRTQEKYIIAKERKDTLQKDIHSSEKEWEKWKYNNCGGVSDPSLVFFSSVNSFPFHHPSQQLTLKNPGTSCYDTFSTDSLLLGNTQKLYQGLDLSTKLGIHDRANPKRFRAHKAVSSSQGEPDISYEKICCGRSMDNEWAECLKYGSKLVYQHPLQGHKSIAKEIESAEARRQAVPEIAASKA</sequence>
<gene>
    <name evidence="1" type="ORF">BCR38DRAFT_450215</name>
</gene>
<protein>
    <submittedName>
        <fullName evidence="1">Uncharacterized protein</fullName>
    </submittedName>
</protein>